<dbReference type="SUPFAM" id="SSF52540">
    <property type="entry name" value="P-loop containing nucleoside triphosphate hydrolases"/>
    <property type="match status" value="1"/>
</dbReference>
<evidence type="ECO:0000259" key="4">
    <source>
        <dbReference type="PROSITE" id="PS51720"/>
    </source>
</evidence>
<dbReference type="EMBL" id="KB202283">
    <property type="protein sequence ID" value="ESO91215.1"/>
    <property type="molecule type" value="Genomic_DNA"/>
</dbReference>
<dbReference type="Proteomes" id="UP000030746">
    <property type="component" value="Unassembled WGS sequence"/>
</dbReference>
<evidence type="ECO:0000313" key="6">
    <source>
        <dbReference type="Proteomes" id="UP000030746"/>
    </source>
</evidence>
<evidence type="ECO:0000256" key="3">
    <source>
        <dbReference type="ARBA" id="ARBA00023134"/>
    </source>
</evidence>
<sequence length="272" mass="30591">MRAAILGKTGVGKSSLGNSLLGKKIFKSTRSASSVSQQCEFGEAQTSIGKLLVVDTPGLFDTAKPNGETIEELIKCIGLLAPGPHVFIFVLSVERFTREDIESMEILKQMLGDGTMHHIIVVFTRKDHLEDDDTRIEEFIADTPGFLKDLLKDVNNRYEFICNRQKNSSHQQDVENVLSLIKKTVEQNSGNFYTQDMFEATEKVIQQEIRESQKKEKKSDEECRQEIKTAIVNNEPGILSKIIDGVIEIVKVSLPHLITTIGEYFMGRTKRV</sequence>
<dbReference type="PANTHER" id="PTHR10903">
    <property type="entry name" value="GTPASE, IMAP FAMILY MEMBER-RELATED"/>
    <property type="match status" value="1"/>
</dbReference>
<dbReference type="PROSITE" id="PS51720">
    <property type="entry name" value="G_AIG1"/>
    <property type="match status" value="1"/>
</dbReference>
<dbReference type="OrthoDB" id="431287at2759"/>
<dbReference type="CTD" id="20230020"/>
<dbReference type="PANTHER" id="PTHR10903:SF184">
    <property type="entry name" value="GTP-BINDING PROTEIN A"/>
    <property type="match status" value="1"/>
</dbReference>
<protein>
    <recommendedName>
        <fullName evidence="4">AIG1-type G domain-containing protein</fullName>
    </recommendedName>
</protein>
<dbReference type="GeneID" id="20230020"/>
<proteinExistence type="inferred from homology"/>
<dbReference type="InterPro" id="IPR006703">
    <property type="entry name" value="G_AIG1"/>
</dbReference>
<dbReference type="Gene3D" id="3.40.50.300">
    <property type="entry name" value="P-loop containing nucleotide triphosphate hydrolases"/>
    <property type="match status" value="1"/>
</dbReference>
<keyword evidence="6" id="KW-1185">Reference proteome</keyword>
<dbReference type="HOGENOM" id="CLU_010468_0_3_1"/>
<dbReference type="RefSeq" id="XP_009057918.1">
    <property type="nucleotide sequence ID" value="XM_009059670.1"/>
</dbReference>
<keyword evidence="3" id="KW-0342">GTP-binding</keyword>
<comment type="similarity">
    <text evidence="1">Belongs to the TRAFAC class TrmE-Era-EngA-EngB-Septin-like GTPase superfamily. AIG1/Toc34/Toc159-like paraseptin GTPase family. IAN subfamily.</text>
</comment>
<dbReference type="STRING" id="225164.V4A838"/>
<dbReference type="Pfam" id="PF04548">
    <property type="entry name" value="AIG1"/>
    <property type="match status" value="1"/>
</dbReference>
<gene>
    <name evidence="5" type="ORF">LOTGIDRAFT_105681</name>
</gene>
<dbReference type="GO" id="GO:0005525">
    <property type="term" value="F:GTP binding"/>
    <property type="evidence" value="ECO:0007669"/>
    <property type="project" value="UniProtKB-KW"/>
</dbReference>
<organism evidence="5 6">
    <name type="scientific">Lottia gigantea</name>
    <name type="common">Giant owl limpet</name>
    <dbReference type="NCBI Taxonomy" id="225164"/>
    <lineage>
        <taxon>Eukaryota</taxon>
        <taxon>Metazoa</taxon>
        <taxon>Spiralia</taxon>
        <taxon>Lophotrochozoa</taxon>
        <taxon>Mollusca</taxon>
        <taxon>Gastropoda</taxon>
        <taxon>Patellogastropoda</taxon>
        <taxon>Lottioidea</taxon>
        <taxon>Lottiidae</taxon>
        <taxon>Lottia</taxon>
    </lineage>
</organism>
<dbReference type="InterPro" id="IPR045058">
    <property type="entry name" value="GIMA/IAN/Toc"/>
</dbReference>
<dbReference type="FunFam" id="3.40.50.300:FF:000366">
    <property type="entry name" value="GTPase, IMAP family member 2"/>
    <property type="match status" value="1"/>
</dbReference>
<name>V4A838_LOTGI</name>
<dbReference type="KEGG" id="lgi:LOTGIDRAFT_105681"/>
<feature type="domain" description="AIG1-type G" evidence="4">
    <location>
        <begin position="1"/>
        <end position="202"/>
    </location>
</feature>
<evidence type="ECO:0000256" key="1">
    <source>
        <dbReference type="ARBA" id="ARBA00008535"/>
    </source>
</evidence>
<dbReference type="InterPro" id="IPR027417">
    <property type="entry name" value="P-loop_NTPase"/>
</dbReference>
<keyword evidence="2" id="KW-0547">Nucleotide-binding</keyword>
<evidence type="ECO:0000313" key="5">
    <source>
        <dbReference type="EMBL" id="ESO91215.1"/>
    </source>
</evidence>
<dbReference type="OMA" id="QIVRCIT"/>
<dbReference type="AlphaFoldDB" id="V4A838"/>
<accession>V4A838</accession>
<evidence type="ECO:0000256" key="2">
    <source>
        <dbReference type="ARBA" id="ARBA00022741"/>
    </source>
</evidence>
<reference evidence="5 6" key="1">
    <citation type="journal article" date="2013" name="Nature">
        <title>Insights into bilaterian evolution from three spiralian genomes.</title>
        <authorList>
            <person name="Simakov O."/>
            <person name="Marletaz F."/>
            <person name="Cho S.J."/>
            <person name="Edsinger-Gonzales E."/>
            <person name="Havlak P."/>
            <person name="Hellsten U."/>
            <person name="Kuo D.H."/>
            <person name="Larsson T."/>
            <person name="Lv J."/>
            <person name="Arendt D."/>
            <person name="Savage R."/>
            <person name="Osoegawa K."/>
            <person name="de Jong P."/>
            <person name="Grimwood J."/>
            <person name="Chapman J.A."/>
            <person name="Shapiro H."/>
            <person name="Aerts A."/>
            <person name="Otillar R.P."/>
            <person name="Terry A.Y."/>
            <person name="Boore J.L."/>
            <person name="Grigoriev I.V."/>
            <person name="Lindberg D.R."/>
            <person name="Seaver E.C."/>
            <person name="Weisblat D.A."/>
            <person name="Putnam N.H."/>
            <person name="Rokhsar D.S."/>
        </authorList>
    </citation>
    <scope>NUCLEOTIDE SEQUENCE [LARGE SCALE GENOMIC DNA]</scope>
</reference>